<reference evidence="2" key="1">
    <citation type="journal article" date="2011" name="PLoS Genet.">
        <title>Azospirillum genomes reveal transition of bacteria from aquatic to terrestrial environments.</title>
        <authorList>
            <person name="Wisniewski-Dye F."/>
            <person name="Borziak K."/>
            <person name="Khalsa-Moyers G."/>
            <person name="Alexandre G."/>
            <person name="Sukharnikov L.O."/>
            <person name="Wuichet K."/>
            <person name="Hurst G.B."/>
            <person name="McDonald W.H."/>
            <person name="Robertson J.S."/>
            <person name="Barbe V."/>
            <person name="Calteau A."/>
            <person name="Rouy Z."/>
            <person name="Mangenot S."/>
            <person name="Prigent-Combaret C."/>
            <person name="Normand P."/>
            <person name="Boyer M."/>
            <person name="Siguier P."/>
            <person name="Dessaux Y."/>
            <person name="Elmerich C."/>
            <person name="Condemine G."/>
            <person name="Krishnen G."/>
            <person name="Kennedy I."/>
            <person name="Paterson A.H."/>
            <person name="Gonzalez V."/>
            <person name="Mavingui P."/>
            <person name="Zhulin I.B."/>
        </authorList>
    </citation>
    <scope>NUCLEOTIDE SEQUENCE [LARGE SCALE GENOMIC DNA]</scope>
    <source>
        <strain evidence="2">4B</strain>
    </source>
</reference>
<evidence type="ECO:0000313" key="2">
    <source>
        <dbReference type="Proteomes" id="UP000005667"/>
    </source>
</evidence>
<protein>
    <submittedName>
        <fullName evidence="1">Uncharacterized protein</fullName>
    </submittedName>
</protein>
<dbReference type="STRING" id="862719.AZOLI_0912"/>
<name>G7Z4A1_AZOL4</name>
<dbReference type="EMBL" id="FQ311868">
    <property type="protein sequence ID" value="CBS86253.1"/>
    <property type="molecule type" value="Genomic_DNA"/>
</dbReference>
<dbReference type="AlphaFoldDB" id="G7Z4A1"/>
<organism evidence="1 2">
    <name type="scientific">Azospirillum lipoferum (strain 4B)</name>
    <dbReference type="NCBI Taxonomy" id="862719"/>
    <lineage>
        <taxon>Bacteria</taxon>
        <taxon>Pseudomonadati</taxon>
        <taxon>Pseudomonadota</taxon>
        <taxon>Alphaproteobacteria</taxon>
        <taxon>Rhodospirillales</taxon>
        <taxon>Azospirillaceae</taxon>
        <taxon>Azospirillum</taxon>
    </lineage>
</organism>
<dbReference type="RefSeq" id="WP_014247280.1">
    <property type="nucleotide sequence ID" value="NC_016622.1"/>
</dbReference>
<dbReference type="HOGENOM" id="CLU_2448301_0_0_5"/>
<accession>G7Z4A1</accession>
<keyword evidence="2" id="KW-1185">Reference proteome</keyword>
<gene>
    <name evidence="1" type="ordered locus">AZOLI_0912</name>
</gene>
<dbReference type="Proteomes" id="UP000005667">
    <property type="component" value="Chromosome"/>
</dbReference>
<evidence type="ECO:0000313" key="1">
    <source>
        <dbReference type="EMBL" id="CBS86253.1"/>
    </source>
</evidence>
<sequence>MIELCGFATPNSVKVPAALEEMDLSHVLKPVNIRQGEQKTGRLPPLTSRHTRIALTQKLRRIVDEGAGYGRALEGISAAEVARSAAANG</sequence>
<dbReference type="KEGG" id="ali:AZOLI_0912"/>
<proteinExistence type="predicted"/>
<dbReference type="Gene3D" id="3.40.30.10">
    <property type="entry name" value="Glutaredoxin"/>
    <property type="match status" value="1"/>
</dbReference>